<dbReference type="AlphaFoldDB" id="A0AAN8NNS5"/>
<reference evidence="2 3" key="1">
    <citation type="submission" date="2023-10" db="EMBL/GenBank/DDBJ databases">
        <title>Genomes of two closely related lineages of the louse Polyplax serrata with different host specificities.</title>
        <authorList>
            <person name="Martinu J."/>
            <person name="Tarabai H."/>
            <person name="Stefka J."/>
            <person name="Hypsa V."/>
        </authorList>
    </citation>
    <scope>NUCLEOTIDE SEQUENCE [LARGE SCALE GENOMIC DNA]</scope>
    <source>
        <strain evidence="2">HR10_N</strain>
    </source>
</reference>
<accession>A0AAN8NNS5</accession>
<dbReference type="Proteomes" id="UP001372834">
    <property type="component" value="Unassembled WGS sequence"/>
</dbReference>
<evidence type="ECO:0000313" key="3">
    <source>
        <dbReference type="Proteomes" id="UP001372834"/>
    </source>
</evidence>
<organism evidence="2 3">
    <name type="scientific">Polyplax serrata</name>
    <name type="common">Common mouse louse</name>
    <dbReference type="NCBI Taxonomy" id="468196"/>
    <lineage>
        <taxon>Eukaryota</taxon>
        <taxon>Metazoa</taxon>
        <taxon>Ecdysozoa</taxon>
        <taxon>Arthropoda</taxon>
        <taxon>Hexapoda</taxon>
        <taxon>Insecta</taxon>
        <taxon>Pterygota</taxon>
        <taxon>Neoptera</taxon>
        <taxon>Paraneoptera</taxon>
        <taxon>Psocodea</taxon>
        <taxon>Troctomorpha</taxon>
        <taxon>Phthiraptera</taxon>
        <taxon>Anoplura</taxon>
        <taxon>Polyplacidae</taxon>
        <taxon>Polyplax</taxon>
    </lineage>
</organism>
<dbReference type="EMBL" id="JAWJWE010000038">
    <property type="protein sequence ID" value="KAK6622826.1"/>
    <property type="molecule type" value="Genomic_DNA"/>
</dbReference>
<comment type="caution">
    <text evidence="2">The sequence shown here is derived from an EMBL/GenBank/DDBJ whole genome shotgun (WGS) entry which is preliminary data.</text>
</comment>
<name>A0AAN8NNS5_POLSC</name>
<sequence>MKLIVVYAFPLQVSQKEQQKEDGPHRMTCTRPEQNSATPKTWAAWTLHPWGTPLSIPWSCSLTTCRIYDVKLDFENGAPERKEKTPTCVIVLCWAFKFVSDQG</sequence>
<protein>
    <submittedName>
        <fullName evidence="2">Uncharacterized protein</fullName>
    </submittedName>
</protein>
<evidence type="ECO:0000256" key="1">
    <source>
        <dbReference type="SAM" id="MobiDB-lite"/>
    </source>
</evidence>
<evidence type="ECO:0000313" key="2">
    <source>
        <dbReference type="EMBL" id="KAK6622826.1"/>
    </source>
</evidence>
<feature type="region of interest" description="Disordered" evidence="1">
    <location>
        <begin position="17"/>
        <end position="37"/>
    </location>
</feature>
<proteinExistence type="predicted"/>
<gene>
    <name evidence="2" type="ORF">RUM43_008669</name>
</gene>